<gene>
    <name evidence="2" type="ordered locus">NAMH_0373</name>
</gene>
<dbReference type="OrthoDB" id="9788394at2"/>
<dbReference type="STRING" id="598659.NAMH_0373"/>
<reference evidence="2 3" key="1">
    <citation type="journal article" date="2009" name="PLoS Genet.">
        <title>Adaptations to submarine hydrothermal environments exemplified by the genome of Nautilia profundicola.</title>
        <authorList>
            <person name="Campbell B.J."/>
            <person name="Smith J.L."/>
            <person name="Hanson T.E."/>
            <person name="Klotz M.G."/>
            <person name="Stein L.Y."/>
            <person name="Lee C.K."/>
            <person name="Wu D."/>
            <person name="Robinson J.M."/>
            <person name="Khouri H.M."/>
            <person name="Eisen J.A."/>
            <person name="Cary S.C."/>
        </authorList>
    </citation>
    <scope>NUCLEOTIDE SEQUENCE [LARGE SCALE GENOMIC DNA]</scope>
    <source>
        <strain evidence="3">ATCC BAA-1463 / DSM 18972 / AmH</strain>
    </source>
</reference>
<name>B9L839_NAUPA</name>
<dbReference type="Proteomes" id="UP000000448">
    <property type="component" value="Chromosome"/>
</dbReference>
<keyword evidence="3" id="KW-1185">Reference proteome</keyword>
<evidence type="ECO:0000313" key="2">
    <source>
        <dbReference type="EMBL" id="ACM92809.1"/>
    </source>
</evidence>
<dbReference type="InterPro" id="IPR029044">
    <property type="entry name" value="Nucleotide-diphossugar_trans"/>
</dbReference>
<accession>B9L839</accession>
<evidence type="ECO:0000259" key="1">
    <source>
        <dbReference type="Pfam" id="PF12804"/>
    </source>
</evidence>
<dbReference type="Gene3D" id="3.90.550.10">
    <property type="entry name" value="Spore Coat Polysaccharide Biosynthesis Protein SpsA, Chain A"/>
    <property type="match status" value="1"/>
</dbReference>
<proteinExistence type="predicted"/>
<organism evidence="2 3">
    <name type="scientific">Nautilia profundicola (strain ATCC BAA-1463 / DSM 18972 / AmH)</name>
    <dbReference type="NCBI Taxonomy" id="598659"/>
    <lineage>
        <taxon>Bacteria</taxon>
        <taxon>Pseudomonadati</taxon>
        <taxon>Campylobacterota</taxon>
        <taxon>Epsilonproteobacteria</taxon>
        <taxon>Nautiliales</taxon>
        <taxon>Nautiliaceae</taxon>
        <taxon>Nautilia</taxon>
    </lineage>
</organism>
<dbReference type="InterPro" id="IPR025877">
    <property type="entry name" value="MobA-like_NTP_Trfase"/>
</dbReference>
<evidence type="ECO:0000313" key="3">
    <source>
        <dbReference type="Proteomes" id="UP000000448"/>
    </source>
</evidence>
<dbReference type="RefSeq" id="WP_015901861.1">
    <property type="nucleotide sequence ID" value="NC_012115.1"/>
</dbReference>
<dbReference type="SUPFAM" id="SSF53448">
    <property type="entry name" value="Nucleotide-diphospho-sugar transferases"/>
    <property type="match status" value="1"/>
</dbReference>
<dbReference type="eggNOG" id="COG0746">
    <property type="taxonomic scope" value="Bacteria"/>
</dbReference>
<dbReference type="EMBL" id="CP001279">
    <property type="protein sequence ID" value="ACM92809.1"/>
    <property type="molecule type" value="Genomic_DNA"/>
</dbReference>
<protein>
    <submittedName>
        <fullName evidence="2">Molybdopterin-guanine dinucleotide biosynthesis protein A</fullName>
    </submittedName>
</protein>
<dbReference type="Pfam" id="PF12804">
    <property type="entry name" value="NTP_transf_3"/>
    <property type="match status" value="1"/>
</dbReference>
<dbReference type="KEGG" id="nam:NAMH_0373"/>
<sequence length="180" mass="21233">MKSEKFKYKSSTLHSSLYTFHFNLPCFILVGGRSSRFGSEKDDKALLFYRQQYDKCRQIFKNVYFVAKYKKFKNYPFFIEKSKIYAPLPALEEIVKKHKKIFILSVDTPNITPQSIIKLLHKKAVASDNPLIGYYDYTMLAKIRKNLKGKMRIFDINSNKIKIKEKEVLNINTLNDLKKL</sequence>
<feature type="domain" description="MobA-like NTP transferase" evidence="1">
    <location>
        <begin position="27"/>
        <end position="122"/>
    </location>
</feature>
<dbReference type="HOGENOM" id="CLU_055597_2_2_7"/>
<dbReference type="GO" id="GO:0016779">
    <property type="term" value="F:nucleotidyltransferase activity"/>
    <property type="evidence" value="ECO:0007669"/>
    <property type="project" value="UniProtKB-ARBA"/>
</dbReference>
<dbReference type="AlphaFoldDB" id="B9L839"/>